<protein>
    <submittedName>
        <fullName evidence="2">Uncharacterized protein</fullName>
    </submittedName>
</protein>
<keyword evidence="3" id="KW-1185">Reference proteome</keyword>
<feature type="compositionally biased region" description="Basic and acidic residues" evidence="1">
    <location>
        <begin position="1"/>
        <end position="12"/>
    </location>
</feature>
<proteinExistence type="predicted"/>
<feature type="compositionally biased region" description="Low complexity" evidence="1">
    <location>
        <begin position="47"/>
        <end position="90"/>
    </location>
</feature>
<sequence>MSEFEFRAEKASPRAGGVPRAVDLSGDVVAAAALAHATQLATGVVTTGSTSTLSGSTTGSSSVSLPTPSPTTTLLTTATTPVTSSGSPASPLARWDFSQEAASALTDRVAPLLEVQGVTPACATDARGCRAFITTGTPVDADGDPVSVDEATREIVRLLVATRVETSPGSEGEPVGELVSADVELTGLRGESVDVLWSMFGRSARGPLPPAWQGSHLAYRLHPSSDHDTGSVSLWVPVPRAPGKYVIQLELRVDGAALDTADTRPFGGPDDA</sequence>
<dbReference type="RefSeq" id="WP_378585548.1">
    <property type="nucleotide sequence ID" value="NZ_JBHSKD010000002.1"/>
</dbReference>
<evidence type="ECO:0000313" key="2">
    <source>
        <dbReference type="EMBL" id="MFC5175183.1"/>
    </source>
</evidence>
<evidence type="ECO:0000313" key="3">
    <source>
        <dbReference type="Proteomes" id="UP001596087"/>
    </source>
</evidence>
<evidence type="ECO:0000256" key="1">
    <source>
        <dbReference type="SAM" id="MobiDB-lite"/>
    </source>
</evidence>
<reference evidence="3" key="1">
    <citation type="journal article" date="2019" name="Int. J. Syst. Evol. Microbiol.">
        <title>The Global Catalogue of Microorganisms (GCM) 10K type strain sequencing project: providing services to taxonomists for standard genome sequencing and annotation.</title>
        <authorList>
            <consortium name="The Broad Institute Genomics Platform"/>
            <consortium name="The Broad Institute Genome Sequencing Center for Infectious Disease"/>
            <person name="Wu L."/>
            <person name="Ma J."/>
        </authorList>
    </citation>
    <scope>NUCLEOTIDE SEQUENCE [LARGE SCALE GENOMIC DNA]</scope>
    <source>
        <strain evidence="3">DFY41</strain>
    </source>
</reference>
<gene>
    <name evidence="2" type="ORF">ACFPGP_00785</name>
</gene>
<dbReference type="EMBL" id="JBHSKD010000002">
    <property type="protein sequence ID" value="MFC5175183.1"/>
    <property type="molecule type" value="Genomic_DNA"/>
</dbReference>
<accession>A0ABW0BDB5</accession>
<feature type="region of interest" description="Disordered" evidence="1">
    <location>
        <begin position="47"/>
        <end position="91"/>
    </location>
</feature>
<dbReference type="Proteomes" id="UP001596087">
    <property type="component" value="Unassembled WGS sequence"/>
</dbReference>
<organism evidence="2 3">
    <name type="scientific">Nocardioides taihuensis</name>
    <dbReference type="NCBI Taxonomy" id="1835606"/>
    <lineage>
        <taxon>Bacteria</taxon>
        <taxon>Bacillati</taxon>
        <taxon>Actinomycetota</taxon>
        <taxon>Actinomycetes</taxon>
        <taxon>Propionibacteriales</taxon>
        <taxon>Nocardioidaceae</taxon>
        <taxon>Nocardioides</taxon>
    </lineage>
</organism>
<name>A0ABW0BDB5_9ACTN</name>
<feature type="region of interest" description="Disordered" evidence="1">
    <location>
        <begin position="1"/>
        <end position="20"/>
    </location>
</feature>
<comment type="caution">
    <text evidence="2">The sequence shown here is derived from an EMBL/GenBank/DDBJ whole genome shotgun (WGS) entry which is preliminary data.</text>
</comment>